<sequence length="248" mass="26771">MIEIRGLTKHAREPGAVPILRDVSLQVPKGCLYGLIGPGAAGKSVLLKLIVGLLRADGGEILVEGEDITQMSELRLQAVRTKFGMLFQNNALFDHLSVADNIAFPLRRLFSLSEDEVAARVSERLACVALTGFETRMPSGLSGGQKKRVGVARATVSHASIVLYDEPAAGLDPVTSQKIFDLLRSEQRASGATVIMVSSDLDRLLTVTDRVGMLYRGQLIFDGTTDEARGTTEPMVRQFVHGLTEGPL</sequence>
<dbReference type="RefSeq" id="WP_394839574.1">
    <property type="nucleotide sequence ID" value="NZ_CP089929.1"/>
</dbReference>
<dbReference type="PANTHER" id="PTHR43023:SF6">
    <property type="entry name" value="INTERMEMBRANE PHOSPHOLIPID TRANSPORT SYSTEM ATP-BINDING PROTEIN MLAF"/>
    <property type="match status" value="1"/>
</dbReference>
<feature type="domain" description="ABC transporter" evidence="4">
    <location>
        <begin position="2"/>
        <end position="241"/>
    </location>
</feature>
<dbReference type="Gene3D" id="3.40.50.300">
    <property type="entry name" value="P-loop containing nucleotide triphosphate hydrolases"/>
    <property type="match status" value="1"/>
</dbReference>
<evidence type="ECO:0000313" key="6">
    <source>
        <dbReference type="Proteomes" id="UP001374803"/>
    </source>
</evidence>
<proteinExistence type="predicted"/>
<dbReference type="Pfam" id="PF00005">
    <property type="entry name" value="ABC_tran"/>
    <property type="match status" value="1"/>
</dbReference>
<gene>
    <name evidence="5" type="ORF">LVJ94_22065</name>
</gene>
<organism evidence="5 6">
    <name type="scientific">Pendulispora rubella</name>
    <dbReference type="NCBI Taxonomy" id="2741070"/>
    <lineage>
        <taxon>Bacteria</taxon>
        <taxon>Pseudomonadati</taxon>
        <taxon>Myxococcota</taxon>
        <taxon>Myxococcia</taxon>
        <taxon>Myxococcales</taxon>
        <taxon>Sorangiineae</taxon>
        <taxon>Pendulisporaceae</taxon>
        <taxon>Pendulispora</taxon>
    </lineage>
</organism>
<dbReference type="PROSITE" id="PS00211">
    <property type="entry name" value="ABC_TRANSPORTER_1"/>
    <property type="match status" value="1"/>
</dbReference>
<keyword evidence="2" id="KW-0547">Nucleotide-binding</keyword>
<dbReference type="Proteomes" id="UP001374803">
    <property type="component" value="Chromosome"/>
</dbReference>
<keyword evidence="3 5" id="KW-0067">ATP-binding</keyword>
<dbReference type="PANTHER" id="PTHR43023">
    <property type="entry name" value="PROTEIN TRIGALACTOSYLDIACYLGLYCEROL 3, CHLOROPLASTIC"/>
    <property type="match status" value="1"/>
</dbReference>
<evidence type="ECO:0000256" key="1">
    <source>
        <dbReference type="ARBA" id="ARBA00022448"/>
    </source>
</evidence>
<accession>A0ABZ2LJH5</accession>
<dbReference type="InterPro" id="IPR003593">
    <property type="entry name" value="AAA+_ATPase"/>
</dbReference>
<protein>
    <submittedName>
        <fullName evidence="5">ATP-binding cassette domain-containing protein</fullName>
    </submittedName>
</protein>
<dbReference type="InterPro" id="IPR017871">
    <property type="entry name" value="ABC_transporter-like_CS"/>
</dbReference>
<evidence type="ECO:0000259" key="4">
    <source>
        <dbReference type="PROSITE" id="PS50893"/>
    </source>
</evidence>
<reference evidence="5" key="1">
    <citation type="submission" date="2021-12" db="EMBL/GenBank/DDBJ databases">
        <title>Discovery of the Pendulisporaceae a myxobacterial family with distinct sporulation behavior and unique specialized metabolism.</title>
        <authorList>
            <person name="Garcia R."/>
            <person name="Popoff A."/>
            <person name="Bader C.D."/>
            <person name="Loehr J."/>
            <person name="Walesch S."/>
            <person name="Walt C."/>
            <person name="Boldt J."/>
            <person name="Bunk B."/>
            <person name="Haeckl F.J.F.P.J."/>
            <person name="Gunesch A.P."/>
            <person name="Birkelbach J."/>
            <person name="Nuebel U."/>
            <person name="Pietschmann T."/>
            <person name="Bach T."/>
            <person name="Mueller R."/>
        </authorList>
    </citation>
    <scope>NUCLEOTIDE SEQUENCE</scope>
    <source>
        <strain evidence="5">MSr11367</strain>
    </source>
</reference>
<dbReference type="PROSITE" id="PS50893">
    <property type="entry name" value="ABC_TRANSPORTER_2"/>
    <property type="match status" value="1"/>
</dbReference>
<dbReference type="InterPro" id="IPR003439">
    <property type="entry name" value="ABC_transporter-like_ATP-bd"/>
</dbReference>
<dbReference type="SUPFAM" id="SSF52540">
    <property type="entry name" value="P-loop containing nucleoside triphosphate hydrolases"/>
    <property type="match status" value="1"/>
</dbReference>
<dbReference type="InterPro" id="IPR027417">
    <property type="entry name" value="P-loop_NTPase"/>
</dbReference>
<name>A0ABZ2LJH5_9BACT</name>
<dbReference type="SMART" id="SM00382">
    <property type="entry name" value="AAA"/>
    <property type="match status" value="1"/>
</dbReference>
<dbReference type="GO" id="GO:0005524">
    <property type="term" value="F:ATP binding"/>
    <property type="evidence" value="ECO:0007669"/>
    <property type="project" value="UniProtKB-KW"/>
</dbReference>
<evidence type="ECO:0000256" key="3">
    <source>
        <dbReference type="ARBA" id="ARBA00022840"/>
    </source>
</evidence>
<evidence type="ECO:0000256" key="2">
    <source>
        <dbReference type="ARBA" id="ARBA00022741"/>
    </source>
</evidence>
<evidence type="ECO:0000313" key="5">
    <source>
        <dbReference type="EMBL" id="WXB09901.1"/>
    </source>
</evidence>
<keyword evidence="6" id="KW-1185">Reference proteome</keyword>
<keyword evidence="1" id="KW-0813">Transport</keyword>
<dbReference type="EMBL" id="CP089983">
    <property type="protein sequence ID" value="WXB09901.1"/>
    <property type="molecule type" value="Genomic_DNA"/>
</dbReference>